<dbReference type="InterPro" id="IPR007367">
    <property type="entry name" value="DUF433"/>
</dbReference>
<dbReference type="InterPro" id="IPR009057">
    <property type="entry name" value="Homeodomain-like_sf"/>
</dbReference>
<comment type="caution">
    <text evidence="1">The sequence shown here is derived from an EMBL/GenBank/DDBJ whole genome shotgun (WGS) entry which is preliminary data.</text>
</comment>
<accession>A0ABU1R3R0</accession>
<dbReference type="Gene3D" id="1.10.10.10">
    <property type="entry name" value="Winged helix-like DNA-binding domain superfamily/Winged helix DNA-binding domain"/>
    <property type="match status" value="1"/>
</dbReference>
<dbReference type="Pfam" id="PF04255">
    <property type="entry name" value="DUF433"/>
    <property type="match status" value="1"/>
</dbReference>
<organism evidence="1 2">
    <name type="scientific">Dyadobacter fermentans</name>
    <dbReference type="NCBI Taxonomy" id="94254"/>
    <lineage>
        <taxon>Bacteria</taxon>
        <taxon>Pseudomonadati</taxon>
        <taxon>Bacteroidota</taxon>
        <taxon>Cytophagia</taxon>
        <taxon>Cytophagales</taxon>
        <taxon>Spirosomataceae</taxon>
        <taxon>Dyadobacter</taxon>
    </lineage>
</organism>
<dbReference type="EMBL" id="JAVDTI010000005">
    <property type="protein sequence ID" value="MDR6807605.1"/>
    <property type="molecule type" value="Genomic_DNA"/>
</dbReference>
<reference evidence="1 2" key="1">
    <citation type="submission" date="2023-07" db="EMBL/GenBank/DDBJ databases">
        <title>Sorghum-associated microbial communities from plants grown in Nebraska, USA.</title>
        <authorList>
            <person name="Schachtman D."/>
        </authorList>
    </citation>
    <scope>NUCLEOTIDE SEQUENCE [LARGE SCALE GENOMIC DNA]</scope>
    <source>
        <strain evidence="1 2">BE57</strain>
    </source>
</reference>
<sequence>MTPFEPQSLIGVGTGIYTLPDISYILHLPTGKVRKWMHEYWQLRFSSSAESGFSHGSGKELVTNFLTLIEFFTFYQLRQEGVSAQKIVKAHQILAKTFRTKYPFAKSSLLTDGERVLFNGDAGNIIQADETLQINIKEAIEPFCKKVEFNDDDMVKRFYPLGKDHSIVIDPKRQFGQPVIGDTNILAETIYNLHRGGESIDTISSLYSLTVGQVNDVINYYRRAA</sequence>
<name>A0ABU1R3R0_9BACT</name>
<dbReference type="InterPro" id="IPR036388">
    <property type="entry name" value="WH-like_DNA-bd_sf"/>
</dbReference>
<proteinExistence type="predicted"/>
<protein>
    <submittedName>
        <fullName evidence="1">Uncharacterized protein (DUF433 family)</fullName>
    </submittedName>
</protein>
<gene>
    <name evidence="1" type="ORF">J2W84_004659</name>
</gene>
<keyword evidence="2" id="KW-1185">Reference proteome</keyword>
<dbReference type="Proteomes" id="UP001264980">
    <property type="component" value="Unassembled WGS sequence"/>
</dbReference>
<evidence type="ECO:0000313" key="2">
    <source>
        <dbReference type="Proteomes" id="UP001264980"/>
    </source>
</evidence>
<evidence type="ECO:0000313" key="1">
    <source>
        <dbReference type="EMBL" id="MDR6807605.1"/>
    </source>
</evidence>
<dbReference type="SUPFAM" id="SSF46689">
    <property type="entry name" value="Homeodomain-like"/>
    <property type="match status" value="1"/>
</dbReference>
<dbReference type="RefSeq" id="WP_309988101.1">
    <property type="nucleotide sequence ID" value="NZ_JAVDTI010000005.1"/>
</dbReference>